<feature type="domain" description="Purple acid phosphatase C-terminal" evidence="12">
    <location>
        <begin position="564"/>
        <end position="622"/>
    </location>
</feature>
<comment type="similarity">
    <text evidence="4 10">Belongs to the metallophosphoesterase superfamily. Purple acid phosphatase family.</text>
</comment>
<dbReference type="GO" id="GO:0046872">
    <property type="term" value="F:metal ion binding"/>
    <property type="evidence" value="ECO:0007669"/>
    <property type="project" value="InterPro"/>
</dbReference>
<keyword evidence="16" id="KW-1185">Reference proteome</keyword>
<protein>
    <recommendedName>
        <fullName evidence="10">Purple acid phosphatase</fullName>
        <ecNumber evidence="10">3.1.3.2</ecNumber>
    </recommendedName>
</protein>
<feature type="signal peptide" evidence="10">
    <location>
        <begin position="1"/>
        <end position="23"/>
    </location>
</feature>
<evidence type="ECO:0000313" key="15">
    <source>
        <dbReference type="EMBL" id="KAF5728079.1"/>
    </source>
</evidence>
<dbReference type="PANTHER" id="PTHR45778:SF3">
    <property type="entry name" value="PURPLE ACID PHOSPHATASE"/>
    <property type="match status" value="1"/>
</dbReference>
<evidence type="ECO:0000256" key="7">
    <source>
        <dbReference type="ARBA" id="ARBA00022729"/>
    </source>
</evidence>
<dbReference type="InterPro" id="IPR040974">
    <property type="entry name" value="Fn3_PAP"/>
</dbReference>
<dbReference type="InterPro" id="IPR015914">
    <property type="entry name" value="PAPs_N"/>
</dbReference>
<dbReference type="GO" id="GO:0003993">
    <property type="term" value="F:acid phosphatase activity"/>
    <property type="evidence" value="ECO:0007669"/>
    <property type="project" value="UniProtKB-EC"/>
</dbReference>
<keyword evidence="6" id="KW-0964">Secreted</keyword>
<dbReference type="InterPro" id="IPR029052">
    <property type="entry name" value="Metallo-depent_PP-like"/>
</dbReference>
<dbReference type="AlphaFoldDB" id="A0A7J7C1P3"/>
<evidence type="ECO:0000256" key="1">
    <source>
        <dbReference type="ARBA" id="ARBA00001947"/>
    </source>
</evidence>
<evidence type="ECO:0000256" key="3">
    <source>
        <dbReference type="ARBA" id="ARBA00004613"/>
    </source>
</evidence>
<keyword evidence="8" id="KW-0862">Zinc</keyword>
<comment type="subcellular location">
    <subcellularLocation>
        <location evidence="3">Secreted</location>
    </subcellularLocation>
</comment>
<evidence type="ECO:0000313" key="16">
    <source>
        <dbReference type="Proteomes" id="UP000593562"/>
    </source>
</evidence>
<evidence type="ECO:0000256" key="6">
    <source>
        <dbReference type="ARBA" id="ARBA00022525"/>
    </source>
</evidence>
<reference evidence="15 16" key="1">
    <citation type="journal article" date="2020" name="Nat. Commun.">
        <title>Genome of Tripterygium wilfordii and identification of cytochrome P450 involved in triptolide biosynthesis.</title>
        <authorList>
            <person name="Tu L."/>
            <person name="Su P."/>
            <person name="Zhang Z."/>
            <person name="Gao L."/>
            <person name="Wang J."/>
            <person name="Hu T."/>
            <person name="Zhou J."/>
            <person name="Zhang Y."/>
            <person name="Zhao Y."/>
            <person name="Liu Y."/>
            <person name="Song Y."/>
            <person name="Tong Y."/>
            <person name="Lu Y."/>
            <person name="Yang J."/>
            <person name="Xu C."/>
            <person name="Jia M."/>
            <person name="Peters R.J."/>
            <person name="Huang L."/>
            <person name="Gao W."/>
        </authorList>
    </citation>
    <scope>NUCLEOTIDE SEQUENCE [LARGE SCALE GENOMIC DNA]</scope>
    <source>
        <strain evidence="16">cv. XIE 37</strain>
        <tissue evidence="15">Leaf</tissue>
    </source>
</reference>
<comment type="catalytic activity">
    <reaction evidence="10">
        <text>a phosphate monoester + H2O = an alcohol + phosphate</text>
        <dbReference type="Rhea" id="RHEA:15017"/>
        <dbReference type="ChEBI" id="CHEBI:15377"/>
        <dbReference type="ChEBI" id="CHEBI:30879"/>
        <dbReference type="ChEBI" id="CHEBI:43474"/>
        <dbReference type="ChEBI" id="CHEBI:67140"/>
        <dbReference type="EC" id="3.1.3.2"/>
    </reaction>
</comment>
<dbReference type="SUPFAM" id="SSF56300">
    <property type="entry name" value="Metallo-dependent phosphatases"/>
    <property type="match status" value="1"/>
</dbReference>
<comment type="subunit">
    <text evidence="5">Homodimer.</text>
</comment>
<evidence type="ECO:0000256" key="5">
    <source>
        <dbReference type="ARBA" id="ARBA00011738"/>
    </source>
</evidence>
<dbReference type="InterPro" id="IPR025733">
    <property type="entry name" value="PAPs_C"/>
</dbReference>
<evidence type="ECO:0000259" key="11">
    <source>
        <dbReference type="Pfam" id="PF00149"/>
    </source>
</evidence>
<evidence type="ECO:0000259" key="14">
    <source>
        <dbReference type="Pfam" id="PF17808"/>
    </source>
</evidence>
<evidence type="ECO:0000256" key="4">
    <source>
        <dbReference type="ARBA" id="ARBA00008723"/>
    </source>
</evidence>
<feature type="domain" description="Purple acid phosphatase Fn3-like" evidence="14">
    <location>
        <begin position="73"/>
        <end position="203"/>
    </location>
</feature>
<dbReference type="SUPFAM" id="SSF49363">
    <property type="entry name" value="Purple acid phosphatase, N-terminal domain"/>
    <property type="match status" value="1"/>
</dbReference>
<dbReference type="EC" id="3.1.3.2" evidence="10"/>
<dbReference type="Proteomes" id="UP000593562">
    <property type="component" value="Unassembled WGS sequence"/>
</dbReference>
<organism evidence="15 16">
    <name type="scientific">Tripterygium wilfordii</name>
    <name type="common">Thunder God vine</name>
    <dbReference type="NCBI Taxonomy" id="458696"/>
    <lineage>
        <taxon>Eukaryota</taxon>
        <taxon>Viridiplantae</taxon>
        <taxon>Streptophyta</taxon>
        <taxon>Embryophyta</taxon>
        <taxon>Tracheophyta</taxon>
        <taxon>Spermatophyta</taxon>
        <taxon>Magnoliopsida</taxon>
        <taxon>eudicotyledons</taxon>
        <taxon>Gunneridae</taxon>
        <taxon>Pentapetalae</taxon>
        <taxon>rosids</taxon>
        <taxon>fabids</taxon>
        <taxon>Celastrales</taxon>
        <taxon>Celastraceae</taxon>
        <taxon>Tripterygium</taxon>
    </lineage>
</organism>
<dbReference type="InterPro" id="IPR041792">
    <property type="entry name" value="MPP_PAP"/>
</dbReference>
<comment type="caution">
    <text evidence="15">The sequence shown here is derived from an EMBL/GenBank/DDBJ whole genome shotgun (WGS) entry which is preliminary data.</text>
</comment>
<evidence type="ECO:0000259" key="13">
    <source>
        <dbReference type="Pfam" id="PF16656"/>
    </source>
</evidence>
<evidence type="ECO:0000256" key="2">
    <source>
        <dbReference type="ARBA" id="ARBA00001962"/>
    </source>
</evidence>
<feature type="domain" description="Purple acid phosphatase N-terminal" evidence="13">
    <location>
        <begin position="210"/>
        <end position="307"/>
    </location>
</feature>
<dbReference type="InterPro" id="IPR004843">
    <property type="entry name" value="Calcineurin-like_PHP"/>
</dbReference>
<evidence type="ECO:0000256" key="9">
    <source>
        <dbReference type="ARBA" id="ARBA00023180"/>
    </source>
</evidence>
<dbReference type="EMBL" id="JAAARO010000021">
    <property type="protein sequence ID" value="KAF5728079.1"/>
    <property type="molecule type" value="Genomic_DNA"/>
</dbReference>
<keyword evidence="7 10" id="KW-0732">Signal</keyword>
<evidence type="ECO:0000259" key="12">
    <source>
        <dbReference type="Pfam" id="PF14008"/>
    </source>
</evidence>
<dbReference type="InParanoid" id="A0A7J7C1P3"/>
<dbReference type="Pfam" id="PF14008">
    <property type="entry name" value="Metallophos_C"/>
    <property type="match status" value="1"/>
</dbReference>
<evidence type="ECO:0000256" key="10">
    <source>
        <dbReference type="RuleBase" id="RU361203"/>
    </source>
</evidence>
<accession>A0A7J7C1P3</accession>
<gene>
    <name evidence="15" type="ORF">HS088_TW21G00222</name>
</gene>
<comment type="cofactor">
    <cofactor evidence="2">
        <name>Fe cation</name>
        <dbReference type="ChEBI" id="CHEBI:24875"/>
    </cofactor>
</comment>
<feature type="chain" id="PRO_5029934459" description="Purple acid phosphatase" evidence="10">
    <location>
        <begin position="24"/>
        <end position="628"/>
    </location>
</feature>
<dbReference type="Gene3D" id="2.60.40.380">
    <property type="entry name" value="Purple acid phosphatase-like, N-terminal"/>
    <property type="match status" value="1"/>
</dbReference>
<dbReference type="CDD" id="cd00839">
    <property type="entry name" value="MPP_PAPs"/>
    <property type="match status" value="1"/>
</dbReference>
<dbReference type="Pfam" id="PF17808">
    <property type="entry name" value="fn3_PAP"/>
    <property type="match status" value="1"/>
</dbReference>
<dbReference type="GO" id="GO:0005576">
    <property type="term" value="C:extracellular region"/>
    <property type="evidence" value="ECO:0007669"/>
    <property type="project" value="UniProtKB-SubCell"/>
</dbReference>
<dbReference type="InterPro" id="IPR008963">
    <property type="entry name" value="Purple_acid_Pase-like_N"/>
</dbReference>
<dbReference type="Gene3D" id="3.60.21.10">
    <property type="match status" value="1"/>
</dbReference>
<evidence type="ECO:0000256" key="8">
    <source>
        <dbReference type="ARBA" id="ARBA00022833"/>
    </source>
</evidence>
<sequence>MSFKIQPFKVFFVFAFWFHCSSSFELHPLIANSTSVAISEDFQVINRRVLGSCVHRDNKLFIIKITSNPHLPDETTIEVKVTAPRDYISDKDWVAMVSPSNSNNKLCPHWKHMYEQTGDKDDHPLTCHYPVKSQPVKNDRDYLTCGDKECYKYQKNICLYETCSATLKFHVVNIRTSIAFVLFGGGFSKPCFLAKSQTVRFVNPKKPLYGHVSSVGSRGTKMRVTWVSGDFLPQEVQYEGADPKKEILLPTQFTRRDMCGTTQETPAKDFGWHDPGYIHSVVLKGLKPSEDVRFRYGSNHAGWSEYVTMRPPPAAGSDVLRFLAFGDMGKGRHDNSIEHFNQPGSISVVEAMKQEIDHGKVDSIFHVGGLSYATGFLVEWDYFLHQINPLASRVPYMTAIGDSERDFPGSGSLYVTPESGGECGVPYQKYFQMPATTRSKPWYFTKQAGVHLAVISTEHDCKVKSAQYRWLKRNMAKVNRKTTPWLIVIGHRTMYSSTKGGANVNKNFVSAVEPLLRKYKVDLAIWAHVRNYERTCNVYESQCVALPKKVEDEGETYDASNYTAPVHVVVGTGGATLDQFSDDDAPSWSLARISKFGYLKVHVTKQVLQAEFVVPSTSEAEDKFRLVK</sequence>
<keyword evidence="10" id="KW-0378">Hydrolase</keyword>
<dbReference type="Pfam" id="PF00149">
    <property type="entry name" value="Metallophos"/>
    <property type="match status" value="1"/>
</dbReference>
<proteinExistence type="inferred from homology"/>
<keyword evidence="9" id="KW-0325">Glycoprotein</keyword>
<dbReference type="PANTHER" id="PTHR45778">
    <property type="entry name" value="PURPLE ACID PHOSPHATASE-RELATED"/>
    <property type="match status" value="1"/>
</dbReference>
<dbReference type="Pfam" id="PF16656">
    <property type="entry name" value="Pur_ac_phosph_N"/>
    <property type="match status" value="1"/>
</dbReference>
<name>A0A7J7C1P3_TRIWF</name>
<comment type="cofactor">
    <cofactor evidence="1">
        <name>Zn(2+)</name>
        <dbReference type="ChEBI" id="CHEBI:29105"/>
    </cofactor>
</comment>
<feature type="domain" description="Calcineurin-like phosphoesterase" evidence="11">
    <location>
        <begin position="320"/>
        <end position="529"/>
    </location>
</feature>